<gene>
    <name evidence="2" type="ORF">RND71_002067</name>
</gene>
<evidence type="ECO:0000313" key="2">
    <source>
        <dbReference type="EMBL" id="KAK4380205.1"/>
    </source>
</evidence>
<feature type="compositionally biased region" description="Polar residues" evidence="1">
    <location>
        <begin position="37"/>
        <end position="48"/>
    </location>
</feature>
<sequence>MNGAKRSTESVGCKNISIGERSALQRSLHASGGGRSGSENVGLSNANIGENLIPQKPKGSSARFVHGG</sequence>
<name>A0AAE1T194_9SOLA</name>
<evidence type="ECO:0000256" key="1">
    <source>
        <dbReference type="SAM" id="MobiDB-lite"/>
    </source>
</evidence>
<comment type="caution">
    <text evidence="2">The sequence shown here is derived from an EMBL/GenBank/DDBJ whole genome shotgun (WGS) entry which is preliminary data.</text>
</comment>
<accession>A0AAE1T194</accession>
<evidence type="ECO:0000313" key="3">
    <source>
        <dbReference type="Proteomes" id="UP001291623"/>
    </source>
</evidence>
<proteinExistence type="predicted"/>
<dbReference type="EMBL" id="JAVYJV010000001">
    <property type="protein sequence ID" value="KAK4380205.1"/>
    <property type="molecule type" value="Genomic_DNA"/>
</dbReference>
<keyword evidence="3" id="KW-1185">Reference proteome</keyword>
<dbReference type="Proteomes" id="UP001291623">
    <property type="component" value="Unassembled WGS sequence"/>
</dbReference>
<feature type="region of interest" description="Disordered" evidence="1">
    <location>
        <begin position="25"/>
        <end position="68"/>
    </location>
</feature>
<protein>
    <submittedName>
        <fullName evidence="2">Uncharacterized protein</fullName>
    </submittedName>
</protein>
<organism evidence="2 3">
    <name type="scientific">Anisodus tanguticus</name>
    <dbReference type="NCBI Taxonomy" id="243964"/>
    <lineage>
        <taxon>Eukaryota</taxon>
        <taxon>Viridiplantae</taxon>
        <taxon>Streptophyta</taxon>
        <taxon>Embryophyta</taxon>
        <taxon>Tracheophyta</taxon>
        <taxon>Spermatophyta</taxon>
        <taxon>Magnoliopsida</taxon>
        <taxon>eudicotyledons</taxon>
        <taxon>Gunneridae</taxon>
        <taxon>Pentapetalae</taxon>
        <taxon>asterids</taxon>
        <taxon>lamiids</taxon>
        <taxon>Solanales</taxon>
        <taxon>Solanaceae</taxon>
        <taxon>Solanoideae</taxon>
        <taxon>Hyoscyameae</taxon>
        <taxon>Anisodus</taxon>
    </lineage>
</organism>
<dbReference type="AlphaFoldDB" id="A0AAE1T194"/>
<reference evidence="2" key="1">
    <citation type="submission" date="2023-12" db="EMBL/GenBank/DDBJ databases">
        <title>Genome assembly of Anisodus tanguticus.</title>
        <authorList>
            <person name="Wang Y.-J."/>
        </authorList>
    </citation>
    <scope>NUCLEOTIDE SEQUENCE</scope>
    <source>
        <strain evidence="2">KB-2021</strain>
        <tissue evidence="2">Leaf</tissue>
    </source>
</reference>